<proteinExistence type="inferred from homology"/>
<gene>
    <name evidence="4" type="ORF">GCM10011399_26240</name>
</gene>
<dbReference type="PANTHER" id="PTHR42748">
    <property type="entry name" value="NITROGEN METABOLITE REPRESSION PROTEIN NMRA FAMILY MEMBER"/>
    <property type="match status" value="1"/>
</dbReference>
<protein>
    <submittedName>
        <fullName evidence="4">Epimerase</fullName>
    </submittedName>
</protein>
<evidence type="ECO:0000313" key="5">
    <source>
        <dbReference type="Proteomes" id="UP000598775"/>
    </source>
</evidence>
<dbReference type="InterPro" id="IPR051164">
    <property type="entry name" value="NmrA-like_oxidored"/>
</dbReference>
<dbReference type="Gene3D" id="3.40.50.720">
    <property type="entry name" value="NAD(P)-binding Rossmann-like Domain"/>
    <property type="match status" value="1"/>
</dbReference>
<evidence type="ECO:0000313" key="4">
    <source>
        <dbReference type="EMBL" id="GGF31799.1"/>
    </source>
</evidence>
<dbReference type="Proteomes" id="UP000598775">
    <property type="component" value="Unassembled WGS sequence"/>
</dbReference>
<comment type="similarity">
    <text evidence="1">Belongs to the NmrA-type oxidoreductase family.</text>
</comment>
<sequence length="297" mass="32944">MLLITSANGNQGKLLVPKLLAAGASLRCVVRSESSAESLRELGVEQVLVDELFDEETLKTALDGIDGVYYLNPTGHPAEREVGLAIVEAAVRANVDHFVFSSVLHSISTGLFQHQYKRDVEERLVASGLKYTILQPANYMTAFELLPAFRDGVYQQAWSLERRMSMVDLDDVTDVAAEVLTHGAEHWGATYELCSAGWLTAQDVADAVALVVGDPVAVREITPEEWAKMWFGDVDLELIPDEGRVLRQICAFYSDHDHVGSPNVLRWLLKREPSSIEDFARKVFPAFRDGQVLERAS</sequence>
<dbReference type="SUPFAM" id="SSF51735">
    <property type="entry name" value="NAD(P)-binding Rossmann-fold domains"/>
    <property type="match status" value="1"/>
</dbReference>
<evidence type="ECO:0000256" key="2">
    <source>
        <dbReference type="ARBA" id="ARBA00022857"/>
    </source>
</evidence>
<dbReference type="EMBL" id="BMGP01000004">
    <property type="protein sequence ID" value="GGF31799.1"/>
    <property type="molecule type" value="Genomic_DNA"/>
</dbReference>
<accession>A0A917BCH5</accession>
<feature type="domain" description="NmrA-like" evidence="3">
    <location>
        <begin position="2"/>
        <end position="229"/>
    </location>
</feature>
<keyword evidence="5" id="KW-1185">Reference proteome</keyword>
<dbReference type="InterPro" id="IPR008030">
    <property type="entry name" value="NmrA-like"/>
</dbReference>
<organism evidence="4 5">
    <name type="scientific">Subtercola lobariae</name>
    <dbReference type="NCBI Taxonomy" id="1588641"/>
    <lineage>
        <taxon>Bacteria</taxon>
        <taxon>Bacillati</taxon>
        <taxon>Actinomycetota</taxon>
        <taxon>Actinomycetes</taxon>
        <taxon>Micrococcales</taxon>
        <taxon>Microbacteriaceae</taxon>
        <taxon>Subtercola</taxon>
    </lineage>
</organism>
<dbReference type="Pfam" id="PF05368">
    <property type="entry name" value="NmrA"/>
    <property type="match status" value="1"/>
</dbReference>
<dbReference type="PANTHER" id="PTHR42748:SF7">
    <property type="entry name" value="NMRA LIKE REDOX SENSOR 1-RELATED"/>
    <property type="match status" value="1"/>
</dbReference>
<evidence type="ECO:0000256" key="1">
    <source>
        <dbReference type="ARBA" id="ARBA00006328"/>
    </source>
</evidence>
<reference evidence="4 5" key="1">
    <citation type="journal article" date="2014" name="Int. J. Syst. Evol. Microbiol.">
        <title>Complete genome sequence of Corynebacterium casei LMG S-19264T (=DSM 44701T), isolated from a smear-ripened cheese.</title>
        <authorList>
            <consortium name="US DOE Joint Genome Institute (JGI-PGF)"/>
            <person name="Walter F."/>
            <person name="Albersmeier A."/>
            <person name="Kalinowski J."/>
            <person name="Ruckert C."/>
        </authorList>
    </citation>
    <scope>NUCLEOTIDE SEQUENCE [LARGE SCALE GENOMIC DNA]</scope>
    <source>
        <strain evidence="4 5">CGMCC 1.12976</strain>
    </source>
</reference>
<comment type="caution">
    <text evidence="4">The sequence shown here is derived from an EMBL/GenBank/DDBJ whole genome shotgun (WGS) entry which is preliminary data.</text>
</comment>
<keyword evidence="2" id="KW-0521">NADP</keyword>
<name>A0A917BCH5_9MICO</name>
<dbReference type="InterPro" id="IPR036291">
    <property type="entry name" value="NAD(P)-bd_dom_sf"/>
</dbReference>
<dbReference type="AlphaFoldDB" id="A0A917BCH5"/>
<dbReference type="RefSeq" id="WP_188679003.1">
    <property type="nucleotide sequence ID" value="NZ_BMGP01000004.1"/>
</dbReference>
<evidence type="ECO:0000259" key="3">
    <source>
        <dbReference type="Pfam" id="PF05368"/>
    </source>
</evidence>